<keyword evidence="2" id="KW-1185">Reference proteome</keyword>
<feature type="region of interest" description="Disordered" evidence="1">
    <location>
        <begin position="64"/>
        <end position="88"/>
    </location>
</feature>
<dbReference type="WBParaSite" id="SPAL_0000072700.1">
    <property type="protein sequence ID" value="SPAL_0000072700.1"/>
    <property type="gene ID" value="SPAL_0000072700"/>
</dbReference>
<evidence type="ECO:0000256" key="1">
    <source>
        <dbReference type="SAM" id="MobiDB-lite"/>
    </source>
</evidence>
<organism evidence="2 3">
    <name type="scientific">Strongyloides papillosus</name>
    <name type="common">Intestinal threadworm</name>
    <dbReference type="NCBI Taxonomy" id="174720"/>
    <lineage>
        <taxon>Eukaryota</taxon>
        <taxon>Metazoa</taxon>
        <taxon>Ecdysozoa</taxon>
        <taxon>Nematoda</taxon>
        <taxon>Chromadorea</taxon>
        <taxon>Rhabditida</taxon>
        <taxon>Tylenchina</taxon>
        <taxon>Panagrolaimomorpha</taxon>
        <taxon>Strongyloidoidea</taxon>
        <taxon>Strongyloididae</taxon>
        <taxon>Strongyloides</taxon>
    </lineage>
</organism>
<reference evidence="3" key="1">
    <citation type="submission" date="2017-02" db="UniProtKB">
        <authorList>
            <consortium name="WormBaseParasite"/>
        </authorList>
    </citation>
    <scope>IDENTIFICATION</scope>
</reference>
<proteinExistence type="predicted"/>
<evidence type="ECO:0000313" key="3">
    <source>
        <dbReference type="WBParaSite" id="SPAL_0000072700.1"/>
    </source>
</evidence>
<feature type="compositionally biased region" description="Basic and acidic residues" evidence="1">
    <location>
        <begin position="21"/>
        <end position="40"/>
    </location>
</feature>
<name>A0A0N5B3S4_STREA</name>
<accession>A0A0N5B3S4</accession>
<sequence length="104" mass="12390">MRYEKKVKKMTESELAETMTEEDRSEYNRNVRERKQKKKEVAAKLETLPKDSSEYKQLLEAERVKKGKKAEDHRQRKRKAKKMAASMALLGKDDQVKLEYDKKI</sequence>
<dbReference type="AlphaFoldDB" id="A0A0N5B3S4"/>
<protein>
    <submittedName>
        <fullName evidence="3">Pre-mRNA-splicing factor SYF2</fullName>
    </submittedName>
</protein>
<feature type="region of interest" description="Disordered" evidence="1">
    <location>
        <begin position="1"/>
        <end position="40"/>
    </location>
</feature>
<dbReference type="Proteomes" id="UP000046392">
    <property type="component" value="Unplaced"/>
</dbReference>
<feature type="compositionally biased region" description="Basic and acidic residues" evidence="1">
    <location>
        <begin position="1"/>
        <end position="12"/>
    </location>
</feature>
<feature type="compositionally biased region" description="Basic and acidic residues" evidence="1">
    <location>
        <begin position="64"/>
        <end position="74"/>
    </location>
</feature>
<evidence type="ECO:0000313" key="2">
    <source>
        <dbReference type="Proteomes" id="UP000046392"/>
    </source>
</evidence>